<dbReference type="GO" id="GO:0006310">
    <property type="term" value="P:DNA recombination"/>
    <property type="evidence" value="ECO:0007669"/>
    <property type="project" value="UniProtKB-UniRule"/>
</dbReference>
<dbReference type="InterPro" id="IPR034137">
    <property type="entry name" value="TOPRIM_RecR"/>
</dbReference>
<sequence>MNSLPNNLKQIALFLERLPGIGQKTANRLAFYFLRLPESDLKEFAKNITFLKTKTKFCNVCMNLTEEETCSICLDKKRDSGVITVVEEVLDILSFETGNIYSGVYHVLHGRIDPLNHIGPEDIYIEKLLTRVKTSKVIEIILATNPDMEGEATAMFIKNQLSGLNKLNGKGFKITRLAYGLPIGGSLEYADYMTLRKAIEGRNSY</sequence>
<dbReference type="Gene3D" id="3.40.1360.10">
    <property type="match status" value="1"/>
</dbReference>
<dbReference type="PANTHER" id="PTHR30446:SF0">
    <property type="entry name" value="RECOMBINATION PROTEIN RECR"/>
    <property type="match status" value="1"/>
</dbReference>
<dbReference type="AlphaFoldDB" id="A0A1F7GI27"/>
<dbReference type="Pfam" id="PF02132">
    <property type="entry name" value="RecR_ZnF"/>
    <property type="match status" value="1"/>
</dbReference>
<keyword evidence="3 7" id="KW-0863">Zinc-finger</keyword>
<evidence type="ECO:0000256" key="4">
    <source>
        <dbReference type="ARBA" id="ARBA00022833"/>
    </source>
</evidence>
<dbReference type="Proteomes" id="UP000177026">
    <property type="component" value="Unassembled WGS sequence"/>
</dbReference>
<dbReference type="InterPro" id="IPR000093">
    <property type="entry name" value="DNA_Rcmb_RecR"/>
</dbReference>
<reference evidence="9 10" key="1">
    <citation type="journal article" date="2016" name="Nat. Commun.">
        <title>Thousands of microbial genomes shed light on interconnected biogeochemical processes in an aquifer system.</title>
        <authorList>
            <person name="Anantharaman K."/>
            <person name="Brown C.T."/>
            <person name="Hug L.A."/>
            <person name="Sharon I."/>
            <person name="Castelle C.J."/>
            <person name="Probst A.J."/>
            <person name="Thomas B.C."/>
            <person name="Singh A."/>
            <person name="Wilkins M.J."/>
            <person name="Karaoz U."/>
            <person name="Brodie E.L."/>
            <person name="Williams K.H."/>
            <person name="Hubbard S.S."/>
            <person name="Banfield J.F."/>
        </authorList>
    </citation>
    <scope>NUCLEOTIDE SEQUENCE [LARGE SCALE GENOMIC DNA]</scope>
</reference>
<dbReference type="PROSITE" id="PS01300">
    <property type="entry name" value="RECR"/>
    <property type="match status" value="1"/>
</dbReference>
<dbReference type="Pfam" id="PF21175">
    <property type="entry name" value="RecR_C"/>
    <property type="match status" value="1"/>
</dbReference>
<evidence type="ECO:0000259" key="8">
    <source>
        <dbReference type="PROSITE" id="PS50880"/>
    </source>
</evidence>
<keyword evidence="1 7" id="KW-0479">Metal-binding</keyword>
<evidence type="ECO:0000313" key="9">
    <source>
        <dbReference type="EMBL" id="OGK18501.1"/>
    </source>
</evidence>
<evidence type="ECO:0000256" key="3">
    <source>
        <dbReference type="ARBA" id="ARBA00022771"/>
    </source>
</evidence>
<feature type="zinc finger region" description="C4-type" evidence="7">
    <location>
        <begin position="58"/>
        <end position="73"/>
    </location>
</feature>
<keyword evidence="5 7" id="KW-0233">DNA recombination</keyword>
<dbReference type="Gene3D" id="3.30.60.80">
    <property type="match status" value="1"/>
</dbReference>
<dbReference type="Pfam" id="PF13662">
    <property type="entry name" value="Toprim_4"/>
    <property type="match status" value="1"/>
</dbReference>
<dbReference type="Pfam" id="PF21176">
    <property type="entry name" value="RecR_HhH"/>
    <property type="match status" value="1"/>
</dbReference>
<dbReference type="InterPro" id="IPR006171">
    <property type="entry name" value="TOPRIM_dom"/>
</dbReference>
<proteinExistence type="inferred from homology"/>
<protein>
    <recommendedName>
        <fullName evidence="7">Recombination protein RecR</fullName>
    </recommendedName>
</protein>
<dbReference type="SMART" id="SM00493">
    <property type="entry name" value="TOPRIM"/>
    <property type="match status" value="1"/>
</dbReference>
<keyword evidence="4 7" id="KW-0862">Zinc</keyword>
<evidence type="ECO:0000256" key="7">
    <source>
        <dbReference type="HAMAP-Rule" id="MF_00017"/>
    </source>
</evidence>
<accession>A0A1F7GI27</accession>
<dbReference type="InterPro" id="IPR023627">
    <property type="entry name" value="Rcmb_RecR"/>
</dbReference>
<dbReference type="Gene3D" id="6.10.250.240">
    <property type="match status" value="1"/>
</dbReference>
<dbReference type="GO" id="GO:0006281">
    <property type="term" value="P:DNA repair"/>
    <property type="evidence" value="ECO:0007669"/>
    <property type="project" value="UniProtKB-UniRule"/>
</dbReference>
<evidence type="ECO:0000256" key="2">
    <source>
        <dbReference type="ARBA" id="ARBA00022763"/>
    </source>
</evidence>
<dbReference type="SUPFAM" id="SSF111304">
    <property type="entry name" value="Recombination protein RecR"/>
    <property type="match status" value="1"/>
</dbReference>
<organism evidence="9 10">
    <name type="scientific">Candidatus Roizmanbacteria bacterium RIFCSPHIGHO2_01_FULL_39_8</name>
    <dbReference type="NCBI Taxonomy" id="1802033"/>
    <lineage>
        <taxon>Bacteria</taxon>
        <taxon>Candidatus Roizmaniibacteriota</taxon>
    </lineage>
</organism>
<comment type="function">
    <text evidence="7">May play a role in DNA repair. It seems to be involved in an RecBC-independent recombinational process of DNA repair. It may act with RecF and RecO.</text>
</comment>
<dbReference type="CDD" id="cd01025">
    <property type="entry name" value="TOPRIM_recR"/>
    <property type="match status" value="1"/>
</dbReference>
<dbReference type="Gene3D" id="1.10.8.420">
    <property type="entry name" value="RecR Domain 1"/>
    <property type="match status" value="1"/>
</dbReference>
<dbReference type="InterPro" id="IPR015967">
    <property type="entry name" value="Rcmb_RecR_Znf"/>
</dbReference>
<dbReference type="EMBL" id="MFZI01000069">
    <property type="protein sequence ID" value="OGK18501.1"/>
    <property type="molecule type" value="Genomic_DNA"/>
</dbReference>
<comment type="caution">
    <text evidence="9">The sequence shown here is derived from an EMBL/GenBank/DDBJ whole genome shotgun (WGS) entry which is preliminary data.</text>
</comment>
<dbReference type="PROSITE" id="PS50880">
    <property type="entry name" value="TOPRIM"/>
    <property type="match status" value="1"/>
</dbReference>
<evidence type="ECO:0000256" key="5">
    <source>
        <dbReference type="ARBA" id="ARBA00023172"/>
    </source>
</evidence>
<keyword evidence="2 7" id="KW-0227">DNA damage</keyword>
<evidence type="ECO:0000313" key="10">
    <source>
        <dbReference type="Proteomes" id="UP000177026"/>
    </source>
</evidence>
<evidence type="ECO:0000256" key="1">
    <source>
        <dbReference type="ARBA" id="ARBA00022723"/>
    </source>
</evidence>
<dbReference type="PANTHER" id="PTHR30446">
    <property type="entry name" value="RECOMBINATION PROTEIN RECR"/>
    <property type="match status" value="1"/>
</dbReference>
<feature type="domain" description="Toprim" evidence="8">
    <location>
        <begin position="81"/>
        <end position="182"/>
    </location>
</feature>
<gene>
    <name evidence="7" type="primary">recR</name>
    <name evidence="9" type="ORF">A2866_00815</name>
</gene>
<name>A0A1F7GI27_9BACT</name>
<comment type="similarity">
    <text evidence="7">Belongs to the RecR family.</text>
</comment>
<evidence type="ECO:0000256" key="6">
    <source>
        <dbReference type="ARBA" id="ARBA00023204"/>
    </source>
</evidence>
<dbReference type="GO" id="GO:0008270">
    <property type="term" value="F:zinc ion binding"/>
    <property type="evidence" value="ECO:0007669"/>
    <property type="project" value="UniProtKB-KW"/>
</dbReference>
<keyword evidence="6 7" id="KW-0234">DNA repair</keyword>
<dbReference type="HAMAP" id="MF_00017">
    <property type="entry name" value="RecR"/>
    <property type="match status" value="1"/>
</dbReference>
<dbReference type="GO" id="GO:0003677">
    <property type="term" value="F:DNA binding"/>
    <property type="evidence" value="ECO:0007669"/>
    <property type="project" value="UniProtKB-UniRule"/>
</dbReference>
<dbReference type="NCBIfam" id="TIGR00615">
    <property type="entry name" value="recR"/>
    <property type="match status" value="1"/>
</dbReference>